<accession>C7ZG85</accession>
<keyword evidence="1" id="KW-0812">Transmembrane</keyword>
<feature type="transmembrane region" description="Helical" evidence="1">
    <location>
        <begin position="556"/>
        <end position="576"/>
    </location>
</feature>
<dbReference type="VEuPathDB" id="FungiDB:NECHADRAFT_86728"/>
<dbReference type="OMA" id="NLQVMRM"/>
<proteinExistence type="predicted"/>
<gene>
    <name evidence="2" type="ORF">NECHADRAFT_86728</name>
</gene>
<dbReference type="KEGG" id="nhe:NECHADRAFT_86728"/>
<dbReference type="Proteomes" id="UP000005206">
    <property type="component" value="Chromosome 11"/>
</dbReference>
<keyword evidence="1" id="KW-0472">Membrane</keyword>
<evidence type="ECO:0000313" key="3">
    <source>
        <dbReference type="Proteomes" id="UP000005206"/>
    </source>
</evidence>
<feature type="transmembrane region" description="Helical" evidence="1">
    <location>
        <begin position="125"/>
        <end position="146"/>
    </location>
</feature>
<evidence type="ECO:0000313" key="2">
    <source>
        <dbReference type="EMBL" id="EEU37036.1"/>
    </source>
</evidence>
<reference evidence="2 3" key="1">
    <citation type="journal article" date="2009" name="PLoS Genet.">
        <title>The genome of Nectria haematococca: contribution of supernumerary chromosomes to gene expansion.</title>
        <authorList>
            <person name="Coleman J.J."/>
            <person name="Rounsley S.D."/>
            <person name="Rodriguez-Carres M."/>
            <person name="Kuo A."/>
            <person name="Wasmann C.C."/>
            <person name="Grimwood J."/>
            <person name="Schmutz J."/>
            <person name="Taga M."/>
            <person name="White G.J."/>
            <person name="Zhou S."/>
            <person name="Schwartz D.C."/>
            <person name="Freitag M."/>
            <person name="Ma L.J."/>
            <person name="Danchin E.G."/>
            <person name="Henrissat B."/>
            <person name="Coutinho P.M."/>
            <person name="Nelson D.R."/>
            <person name="Straney D."/>
            <person name="Napoli C.A."/>
            <person name="Barker B.M."/>
            <person name="Gribskov M."/>
            <person name="Rep M."/>
            <person name="Kroken S."/>
            <person name="Molnar I."/>
            <person name="Rensing C."/>
            <person name="Kennell J.C."/>
            <person name="Zamora J."/>
            <person name="Farman M.L."/>
            <person name="Selker E.U."/>
            <person name="Salamov A."/>
            <person name="Shapiro H."/>
            <person name="Pangilinan J."/>
            <person name="Lindquist E."/>
            <person name="Lamers C."/>
            <person name="Grigoriev I.V."/>
            <person name="Geiser D.M."/>
            <person name="Covert S.F."/>
            <person name="Temporini E."/>
            <person name="Vanetten H.D."/>
        </authorList>
    </citation>
    <scope>NUCLEOTIDE SEQUENCE [LARGE SCALE GENOMIC DNA]</scope>
    <source>
        <strain evidence="3">ATCC MYA-4622 / CBS 123669 / FGSC 9596 / NRRL 45880 / 77-13-4</strain>
    </source>
</reference>
<dbReference type="OrthoDB" id="3540210at2759"/>
<dbReference type="InParanoid" id="C7ZG85"/>
<feature type="transmembrane region" description="Helical" evidence="1">
    <location>
        <begin position="44"/>
        <end position="66"/>
    </location>
</feature>
<dbReference type="RefSeq" id="XP_003042749.1">
    <property type="nucleotide sequence ID" value="XM_003042703.1"/>
</dbReference>
<dbReference type="EMBL" id="GG698924">
    <property type="protein sequence ID" value="EEU37036.1"/>
    <property type="molecule type" value="Genomic_DNA"/>
</dbReference>
<dbReference type="GeneID" id="9664865"/>
<dbReference type="AlphaFoldDB" id="C7ZG85"/>
<name>C7ZG85_FUSV7</name>
<protein>
    <submittedName>
        <fullName evidence="2">Uncharacterized protein</fullName>
    </submittedName>
</protein>
<organism evidence="2 3">
    <name type="scientific">Fusarium vanettenii (strain ATCC MYA-4622 / CBS 123669 / FGSC 9596 / NRRL 45880 / 77-13-4)</name>
    <name type="common">Fusarium solani subsp. pisi</name>
    <dbReference type="NCBI Taxonomy" id="660122"/>
    <lineage>
        <taxon>Eukaryota</taxon>
        <taxon>Fungi</taxon>
        <taxon>Dikarya</taxon>
        <taxon>Ascomycota</taxon>
        <taxon>Pezizomycotina</taxon>
        <taxon>Sordariomycetes</taxon>
        <taxon>Hypocreomycetidae</taxon>
        <taxon>Hypocreales</taxon>
        <taxon>Nectriaceae</taxon>
        <taxon>Fusarium</taxon>
        <taxon>Fusarium solani species complex</taxon>
        <taxon>Fusarium vanettenii</taxon>
    </lineage>
</organism>
<dbReference type="eggNOG" id="ENOG502SHTF">
    <property type="taxonomic scope" value="Eukaryota"/>
</dbReference>
<evidence type="ECO:0000256" key="1">
    <source>
        <dbReference type="SAM" id="Phobius"/>
    </source>
</evidence>
<keyword evidence="3" id="KW-1185">Reference proteome</keyword>
<dbReference type="HOGENOM" id="CLU_014247_0_0_1"/>
<sequence length="708" mass="78776">MASISNLYVKPEFVYRGGWRNWDNDAATGGQITMLKDDAELLSIFIGIFLVFVAAGLWTLIAYLIFQLNRRKRQKEDSGAFDGLYHQQQTILRNGSSDVAIGSSFLKLWLAWGNSPKVLKSTLPIAALALVSFGFFLISLPFITAMEMLDNQGNQVLIQSPNCGFWEPDTDGPLGPFLAFTKQTREAVSYVDNCYETDGESALCDQFLSERQLPIIRVVNVSCPFHESICLPRTKGDKHPAITIKTDELDSHKHFGINAPPEERIKLRRSVTCSPVNIDKFSEVTEDIATGEKMMGIFFGRTSTTSYTYGSSNKRIGIDPSYNLSRVAGNASYAQLFEPITELRRNDADITIAFLSNSFIAVSGIDGPCTDPFFSATKEPLQGDAVHGYYWPDSPVTGIGCIEQYQFSKAGSEEWTPLASYGDASTNLTFIDQLSIKQVAAFAPIQWAMRVGGIDQALDILRTEALRARKDPGMYNDLQHPLPNDQWIREVEYWFMIGLAKLQLGVVNVALGPQDPENSGMRDNTTWVVQKRKDLMDYVCSSQKIHSLEFKNLHKAGFIALAVLGGLAIILPSLVLRTMIWWRKGQDDVLTWKSYGQLQLQRMAAEGAGVQGWKRGNEDVPLLDPHDQSSGDVDVRNMGVDGLPHPVWAGPSSHPTSVRGPVPRPYDEYHGGNVKDEFEDVLLEVMPMAQGYGQRRQGGYNQPLLMLT</sequence>
<keyword evidence="1" id="KW-1133">Transmembrane helix</keyword>